<evidence type="ECO:0000259" key="7">
    <source>
        <dbReference type="Pfam" id="PF00933"/>
    </source>
</evidence>
<evidence type="ECO:0000256" key="1">
    <source>
        <dbReference type="ARBA" id="ARBA00001231"/>
    </source>
</evidence>
<dbReference type="SUPFAM" id="SSF51445">
    <property type="entry name" value="(Trans)glycosidases"/>
    <property type="match status" value="1"/>
</dbReference>
<proteinExistence type="inferred from homology"/>
<evidence type="ECO:0000259" key="8">
    <source>
        <dbReference type="Pfam" id="PF01915"/>
    </source>
</evidence>
<dbReference type="GO" id="GO:0016787">
    <property type="term" value="F:hydrolase activity"/>
    <property type="evidence" value="ECO:0007669"/>
    <property type="project" value="UniProtKB-KW"/>
</dbReference>
<evidence type="ECO:0000256" key="5">
    <source>
        <dbReference type="ARBA" id="ARBA00023295"/>
    </source>
</evidence>
<dbReference type="Pfam" id="PF00933">
    <property type="entry name" value="Glyco_hydro_3"/>
    <property type="match status" value="1"/>
</dbReference>
<dbReference type="InterPro" id="IPR036881">
    <property type="entry name" value="Glyco_hydro_3_C_sf"/>
</dbReference>
<keyword evidence="10" id="KW-1185">Reference proteome</keyword>
<keyword evidence="4 9" id="KW-0378">Hydrolase</keyword>
<dbReference type="InterPro" id="IPR001764">
    <property type="entry name" value="Glyco_hydro_3_N"/>
</dbReference>
<evidence type="ECO:0000313" key="10">
    <source>
        <dbReference type="Proteomes" id="UP001523216"/>
    </source>
</evidence>
<keyword evidence="6" id="KW-0732">Signal</keyword>
<feature type="domain" description="Glycoside hydrolase family 3 N-terminal" evidence="7">
    <location>
        <begin position="40"/>
        <end position="372"/>
    </location>
</feature>
<organism evidence="9 10">
    <name type="scientific">Paractinoplanes hotanensis</name>
    <dbReference type="NCBI Taxonomy" id="2906497"/>
    <lineage>
        <taxon>Bacteria</taxon>
        <taxon>Bacillati</taxon>
        <taxon>Actinomycetota</taxon>
        <taxon>Actinomycetes</taxon>
        <taxon>Micromonosporales</taxon>
        <taxon>Micromonosporaceae</taxon>
        <taxon>Paractinoplanes</taxon>
    </lineage>
</organism>
<gene>
    <name evidence="9" type="ORF">LXN57_22870</name>
</gene>
<feature type="chain" id="PRO_5046310006" description="beta-N-acetylhexosaminidase" evidence="6">
    <location>
        <begin position="26"/>
        <end position="554"/>
    </location>
</feature>
<dbReference type="Pfam" id="PF01915">
    <property type="entry name" value="Glyco_hydro_3_C"/>
    <property type="match status" value="1"/>
</dbReference>
<evidence type="ECO:0000256" key="4">
    <source>
        <dbReference type="ARBA" id="ARBA00022801"/>
    </source>
</evidence>
<evidence type="ECO:0000256" key="2">
    <source>
        <dbReference type="ARBA" id="ARBA00005336"/>
    </source>
</evidence>
<dbReference type="InterPro" id="IPR050226">
    <property type="entry name" value="NagZ_Beta-hexosaminidase"/>
</dbReference>
<dbReference type="PANTHER" id="PTHR30480:SF13">
    <property type="entry name" value="BETA-HEXOSAMINIDASE"/>
    <property type="match status" value="1"/>
</dbReference>
<dbReference type="EMBL" id="JAMQOL010000031">
    <property type="protein sequence ID" value="MCM4080428.1"/>
    <property type="molecule type" value="Genomic_DNA"/>
</dbReference>
<evidence type="ECO:0000313" key="9">
    <source>
        <dbReference type="EMBL" id="MCM4080428.1"/>
    </source>
</evidence>
<accession>A0ABT0Y331</accession>
<dbReference type="InterPro" id="IPR002772">
    <property type="entry name" value="Glyco_hydro_3_C"/>
</dbReference>
<dbReference type="EC" id="3.2.1.52" evidence="3"/>
<dbReference type="RefSeq" id="WP_251800217.1">
    <property type="nucleotide sequence ID" value="NZ_JAMQOL010000031.1"/>
</dbReference>
<evidence type="ECO:0000256" key="6">
    <source>
        <dbReference type="SAM" id="SignalP"/>
    </source>
</evidence>
<dbReference type="Gene3D" id="3.20.20.300">
    <property type="entry name" value="Glycoside hydrolase, family 3, N-terminal domain"/>
    <property type="match status" value="1"/>
</dbReference>
<protein>
    <recommendedName>
        <fullName evidence="3">beta-N-acetylhexosaminidase</fullName>
        <ecNumber evidence="3">3.2.1.52</ecNumber>
    </recommendedName>
</protein>
<dbReference type="InterPro" id="IPR036962">
    <property type="entry name" value="Glyco_hydro_3_N_sf"/>
</dbReference>
<comment type="caution">
    <text evidence="9">The sequence shown here is derived from an EMBL/GenBank/DDBJ whole genome shotgun (WGS) entry which is preliminary data.</text>
</comment>
<reference evidence="9 10" key="1">
    <citation type="submission" date="2022-06" db="EMBL/GenBank/DDBJ databases">
        <title>Actinoplanes abujensis sp. nov., isolated from Nigerian arid soil.</title>
        <authorList>
            <person name="Ding P."/>
        </authorList>
    </citation>
    <scope>NUCLEOTIDE SEQUENCE [LARGE SCALE GENOMIC DNA]</scope>
    <source>
        <strain evidence="10">TRM88002</strain>
    </source>
</reference>
<comment type="similarity">
    <text evidence="2">Belongs to the glycosyl hydrolase 3 family.</text>
</comment>
<comment type="catalytic activity">
    <reaction evidence="1">
        <text>Hydrolysis of terminal non-reducing N-acetyl-D-hexosamine residues in N-acetyl-beta-D-hexosaminides.</text>
        <dbReference type="EC" id="3.2.1.52"/>
    </reaction>
</comment>
<sequence>MTRRILALCSTVALTVASIATPAGAHDELGRRIAAMSLPEKVGQMIVSYVYGDSAASASAANEAMFGPGVATPAQAVETYHLGGVIYFTWSGNLSNPPQIAALSNGLQRAALGDTGIPLQISTDQEGGTVNRIGAPLAISPGNMAVGATFDPRTAQDAAKVSGAELRALGITVTHAPVVDVNTNPRNAADGVRAFSDRTAHVAAFGAAAERGYRAAGIGTTAKHFPGLGDTTVNTDNGVAVTDQSRAEILRTHVPPFRAVIAAGAQSIMAAHIVAPALDPSGAPASLSKPIITGLLRERLGFNGVVVTDALEAAALEDYTDEEVILGAVRAGVDQLLMPRSVPGAIRILLDAVASGRLSERRIDQSVRRILKTKTTRPYVSEPPTVGTPAALTTMSGIARRSITTLRSAALPLRPGQKVLVTGWGATTTTTLAAALGATSLYTGSPSDALIAQAVAAAREADVTVVTTFNAWSDPTQPRLVEALLATGKPIVVAAVGTPYDLASFPSAKTFVAAYGYQPPSLAALAAVLRGEAPAPGRLPVTIEGLYPYGSDGR</sequence>
<dbReference type="PANTHER" id="PTHR30480">
    <property type="entry name" value="BETA-HEXOSAMINIDASE-RELATED"/>
    <property type="match status" value="1"/>
</dbReference>
<name>A0ABT0Y331_9ACTN</name>
<dbReference type="Gene3D" id="3.40.50.1700">
    <property type="entry name" value="Glycoside hydrolase family 3 C-terminal domain"/>
    <property type="match status" value="1"/>
</dbReference>
<dbReference type="SUPFAM" id="SSF52279">
    <property type="entry name" value="Beta-D-glucan exohydrolase, C-terminal domain"/>
    <property type="match status" value="1"/>
</dbReference>
<keyword evidence="5" id="KW-0326">Glycosidase</keyword>
<dbReference type="Proteomes" id="UP001523216">
    <property type="component" value="Unassembled WGS sequence"/>
</dbReference>
<dbReference type="InterPro" id="IPR017853">
    <property type="entry name" value="GH"/>
</dbReference>
<evidence type="ECO:0000256" key="3">
    <source>
        <dbReference type="ARBA" id="ARBA00012663"/>
    </source>
</evidence>
<feature type="signal peptide" evidence="6">
    <location>
        <begin position="1"/>
        <end position="25"/>
    </location>
</feature>
<feature type="domain" description="Glycoside hydrolase family 3 C-terminal" evidence="8">
    <location>
        <begin position="409"/>
        <end position="544"/>
    </location>
</feature>